<protein>
    <submittedName>
        <fullName evidence="1">Uncharacterized protein</fullName>
    </submittedName>
</protein>
<accession>A0A9E6ZWF7</accession>
<dbReference type="AlphaFoldDB" id="A0A9E6ZWF7"/>
<organism evidence="1 2">
    <name type="scientific">Ancylobacter polymorphus</name>
    <dbReference type="NCBI Taxonomy" id="223390"/>
    <lineage>
        <taxon>Bacteria</taxon>
        <taxon>Pseudomonadati</taxon>
        <taxon>Pseudomonadota</taxon>
        <taxon>Alphaproteobacteria</taxon>
        <taxon>Hyphomicrobiales</taxon>
        <taxon>Xanthobacteraceae</taxon>
        <taxon>Ancylobacter</taxon>
    </lineage>
</organism>
<sequence length="129" mass="14004">MASQWVGQPFDSFIMKYGPPRTTQDLSDGRVLYTWQSKANVYHMPATAHTTVYGGGRFSTPSARTTYYPASTVVRKCAVQIIAQPNGLISEIMPTEDPWGEWSSSMCSEIFAAGGPPTPIAAPEAAVEQ</sequence>
<dbReference type="EMBL" id="CP083239">
    <property type="protein sequence ID" value="UOK72989.1"/>
    <property type="molecule type" value="Genomic_DNA"/>
</dbReference>
<dbReference type="KEGG" id="apol:K9D25_09965"/>
<evidence type="ECO:0000313" key="2">
    <source>
        <dbReference type="Proteomes" id="UP000831684"/>
    </source>
</evidence>
<dbReference type="RefSeq" id="WP_244450682.1">
    <property type="nucleotide sequence ID" value="NZ_CP083239.1"/>
</dbReference>
<reference evidence="1" key="1">
    <citation type="submission" date="2021-09" db="EMBL/GenBank/DDBJ databases">
        <title>Network and meta-omics reveal the key degrader and cooperation patterns in an efficient 1,4-dioxane-degrading microbial community.</title>
        <authorList>
            <person name="Dai C."/>
        </authorList>
    </citation>
    <scope>NUCLEOTIDE SEQUENCE</scope>
    <source>
        <strain evidence="1">ZM13</strain>
    </source>
</reference>
<evidence type="ECO:0000313" key="1">
    <source>
        <dbReference type="EMBL" id="UOK72989.1"/>
    </source>
</evidence>
<dbReference type="Proteomes" id="UP000831684">
    <property type="component" value="Chromosome"/>
</dbReference>
<gene>
    <name evidence="1" type="ORF">K9D25_09965</name>
</gene>
<name>A0A9E6ZWF7_9HYPH</name>
<proteinExistence type="predicted"/>